<dbReference type="GO" id="GO:0031505">
    <property type="term" value="P:fungal-type cell wall organization"/>
    <property type="evidence" value="ECO:0007669"/>
    <property type="project" value="TreeGrafter"/>
</dbReference>
<feature type="transmembrane region" description="Helical" evidence="1">
    <location>
        <begin position="172"/>
        <end position="195"/>
    </location>
</feature>
<dbReference type="Pfam" id="PF06687">
    <property type="entry name" value="SUR7"/>
    <property type="match status" value="1"/>
</dbReference>
<keyword evidence="1" id="KW-0812">Transmembrane</keyword>
<accession>A0A0C3A3V8</accession>
<dbReference type="Proteomes" id="UP000053989">
    <property type="component" value="Unassembled WGS sequence"/>
</dbReference>
<evidence type="ECO:0000256" key="1">
    <source>
        <dbReference type="SAM" id="Phobius"/>
    </source>
</evidence>
<dbReference type="EMBL" id="KN822074">
    <property type="protein sequence ID" value="KIM59372.1"/>
    <property type="molecule type" value="Genomic_DNA"/>
</dbReference>
<dbReference type="GO" id="GO:0051285">
    <property type="term" value="C:cell cortex of cell tip"/>
    <property type="evidence" value="ECO:0007669"/>
    <property type="project" value="TreeGrafter"/>
</dbReference>
<keyword evidence="1" id="KW-0472">Membrane</keyword>
<organism evidence="2 3">
    <name type="scientific">Scleroderma citrinum Foug A</name>
    <dbReference type="NCBI Taxonomy" id="1036808"/>
    <lineage>
        <taxon>Eukaryota</taxon>
        <taxon>Fungi</taxon>
        <taxon>Dikarya</taxon>
        <taxon>Basidiomycota</taxon>
        <taxon>Agaricomycotina</taxon>
        <taxon>Agaricomycetes</taxon>
        <taxon>Agaricomycetidae</taxon>
        <taxon>Boletales</taxon>
        <taxon>Sclerodermatineae</taxon>
        <taxon>Sclerodermataceae</taxon>
        <taxon>Scleroderma</taxon>
    </lineage>
</organism>
<dbReference type="OrthoDB" id="3349852at2759"/>
<gene>
    <name evidence="2" type="ORF">SCLCIDRAFT_1217719</name>
</gene>
<dbReference type="HOGENOM" id="CLU_094315_0_0_1"/>
<dbReference type="InterPro" id="IPR052413">
    <property type="entry name" value="SUR7_domain"/>
</dbReference>
<proteinExistence type="predicted"/>
<feature type="transmembrane region" description="Helical" evidence="1">
    <location>
        <begin position="227"/>
        <end position="250"/>
    </location>
</feature>
<feature type="transmembrane region" description="Helical" evidence="1">
    <location>
        <begin position="7"/>
        <end position="26"/>
    </location>
</feature>
<dbReference type="AlphaFoldDB" id="A0A0C3A3V8"/>
<name>A0A0C3A3V8_9AGAM</name>
<dbReference type="GO" id="GO:0005886">
    <property type="term" value="C:plasma membrane"/>
    <property type="evidence" value="ECO:0007669"/>
    <property type="project" value="InterPro"/>
</dbReference>
<dbReference type="Gene3D" id="1.20.140.150">
    <property type="match status" value="1"/>
</dbReference>
<dbReference type="InterPro" id="IPR009571">
    <property type="entry name" value="SUR7/Rim9-like_fungi"/>
</dbReference>
<evidence type="ECO:0000313" key="3">
    <source>
        <dbReference type="Proteomes" id="UP000053989"/>
    </source>
</evidence>
<feature type="transmembrane region" description="Helical" evidence="1">
    <location>
        <begin position="147"/>
        <end position="165"/>
    </location>
</feature>
<evidence type="ECO:0008006" key="4">
    <source>
        <dbReference type="Google" id="ProtNLM"/>
    </source>
</evidence>
<dbReference type="InParanoid" id="A0A0C3A3V8"/>
<dbReference type="PANTHER" id="PTHR28019">
    <property type="entry name" value="CELL MEMBRANE PROTEIN YLR413W-RELATED"/>
    <property type="match status" value="1"/>
</dbReference>
<reference evidence="2 3" key="1">
    <citation type="submission" date="2014-04" db="EMBL/GenBank/DDBJ databases">
        <authorList>
            <consortium name="DOE Joint Genome Institute"/>
            <person name="Kuo A."/>
            <person name="Kohler A."/>
            <person name="Nagy L.G."/>
            <person name="Floudas D."/>
            <person name="Copeland A."/>
            <person name="Barry K.W."/>
            <person name="Cichocki N."/>
            <person name="Veneault-Fourrey C."/>
            <person name="LaButti K."/>
            <person name="Lindquist E.A."/>
            <person name="Lipzen A."/>
            <person name="Lundell T."/>
            <person name="Morin E."/>
            <person name="Murat C."/>
            <person name="Sun H."/>
            <person name="Tunlid A."/>
            <person name="Henrissat B."/>
            <person name="Grigoriev I.V."/>
            <person name="Hibbett D.S."/>
            <person name="Martin F."/>
            <person name="Nordberg H.P."/>
            <person name="Cantor M.N."/>
            <person name="Hua S.X."/>
        </authorList>
    </citation>
    <scope>NUCLEOTIDE SEQUENCE [LARGE SCALE GENOMIC DNA]</scope>
    <source>
        <strain evidence="2 3">Foug A</strain>
    </source>
</reference>
<dbReference type="PANTHER" id="PTHR28019:SF2">
    <property type="entry name" value="CELL MEMBRANE PROTEIN YLR413W-RELATED"/>
    <property type="match status" value="1"/>
</dbReference>
<evidence type="ECO:0000313" key="2">
    <source>
        <dbReference type="EMBL" id="KIM59372.1"/>
    </source>
</evidence>
<dbReference type="STRING" id="1036808.A0A0C3A3V8"/>
<keyword evidence="1" id="KW-1133">Transmembrane helix</keyword>
<keyword evidence="3" id="KW-1185">Reference proteome</keyword>
<reference evidence="3" key="2">
    <citation type="submission" date="2015-01" db="EMBL/GenBank/DDBJ databases">
        <title>Evolutionary Origins and Diversification of the Mycorrhizal Mutualists.</title>
        <authorList>
            <consortium name="DOE Joint Genome Institute"/>
            <consortium name="Mycorrhizal Genomics Consortium"/>
            <person name="Kohler A."/>
            <person name="Kuo A."/>
            <person name="Nagy L.G."/>
            <person name="Floudas D."/>
            <person name="Copeland A."/>
            <person name="Barry K.W."/>
            <person name="Cichocki N."/>
            <person name="Veneault-Fourrey C."/>
            <person name="LaButti K."/>
            <person name="Lindquist E.A."/>
            <person name="Lipzen A."/>
            <person name="Lundell T."/>
            <person name="Morin E."/>
            <person name="Murat C."/>
            <person name="Riley R."/>
            <person name="Ohm R."/>
            <person name="Sun H."/>
            <person name="Tunlid A."/>
            <person name="Henrissat B."/>
            <person name="Grigoriev I.V."/>
            <person name="Hibbett D.S."/>
            <person name="Martin F."/>
        </authorList>
    </citation>
    <scope>NUCLEOTIDE SEQUENCE [LARGE SCALE GENOMIC DNA]</scope>
    <source>
        <strain evidence="3">Foug A</strain>
    </source>
</reference>
<protein>
    <recommendedName>
        <fullName evidence="4">Actin cortical patch SUR7/pH-response regulator PalI</fullName>
    </recommendedName>
</protein>
<sequence length="252" mass="26890">MKGEYCIGGATILSAVAVLLMIFVHVGQINTSSVPHGISMATLNVSGYGNSLHQAFSDPIQGLYASNASLPLGQQNGLRQEYRFGLYSYCAYINGSGSCSGTTAASRFQPYNATTSDMLSNYSQFSDAIFVGTTFKDSSYLGFNSHAAYYFLLLGTILASLSLLVGVLRKTYLFFASASLAILSAMFILIGAAIWTSLVKKTESLNTMQITQGVTSGMNISYGSGIYLTWAAFACLVAAVVPYMSICCTYRG</sequence>